<dbReference type="FunFam" id="3.90.1530.30:FF:000001">
    <property type="entry name" value="Chromosome partitioning protein ParB"/>
    <property type="match status" value="1"/>
</dbReference>
<dbReference type="AlphaFoldDB" id="A0A146G3J9"/>
<dbReference type="Pfam" id="PF02195">
    <property type="entry name" value="ParB_N"/>
    <property type="match status" value="1"/>
</dbReference>
<evidence type="ECO:0000256" key="4">
    <source>
        <dbReference type="SAM" id="MobiDB-lite"/>
    </source>
</evidence>
<dbReference type="InterPro" id="IPR003115">
    <property type="entry name" value="ParB_N"/>
</dbReference>
<evidence type="ECO:0000256" key="2">
    <source>
        <dbReference type="ARBA" id="ARBA00022829"/>
    </source>
</evidence>
<dbReference type="InterPro" id="IPR057240">
    <property type="entry name" value="ParB_dimer_C"/>
</dbReference>
<reference evidence="7" key="1">
    <citation type="journal article" date="2017" name="Genome Announc.">
        <title>Draft Genome Sequence of Terrimicrobium sacchariphilum NM-5T, a Facultative Anaerobic Soil Bacterium of the Class Spartobacteria.</title>
        <authorList>
            <person name="Qiu Y.L."/>
            <person name="Tourlousse D.M."/>
            <person name="Matsuura N."/>
            <person name="Ohashi A."/>
            <person name="Sekiguchi Y."/>
        </authorList>
    </citation>
    <scope>NUCLEOTIDE SEQUENCE [LARGE SCALE GENOMIC DNA]</scope>
    <source>
        <strain evidence="7">NM-5</strain>
    </source>
</reference>
<dbReference type="Pfam" id="PF23552">
    <property type="entry name" value="ParB_C"/>
    <property type="match status" value="1"/>
</dbReference>
<dbReference type="EMBL" id="BDCO01000002">
    <property type="protein sequence ID" value="GAT31624.1"/>
    <property type="molecule type" value="Genomic_DNA"/>
</dbReference>
<dbReference type="GO" id="GO:0003677">
    <property type="term" value="F:DNA binding"/>
    <property type="evidence" value="ECO:0007669"/>
    <property type="project" value="UniProtKB-KW"/>
</dbReference>
<accession>A0A146G3J9</accession>
<dbReference type="SUPFAM" id="SSF110849">
    <property type="entry name" value="ParB/Sulfiredoxin"/>
    <property type="match status" value="1"/>
</dbReference>
<dbReference type="NCBIfam" id="TIGR00180">
    <property type="entry name" value="parB_part"/>
    <property type="match status" value="1"/>
</dbReference>
<evidence type="ECO:0000313" key="7">
    <source>
        <dbReference type="Proteomes" id="UP000076023"/>
    </source>
</evidence>
<evidence type="ECO:0000256" key="1">
    <source>
        <dbReference type="ARBA" id="ARBA00006295"/>
    </source>
</evidence>
<evidence type="ECO:0000256" key="3">
    <source>
        <dbReference type="ARBA" id="ARBA00023125"/>
    </source>
</evidence>
<gene>
    <name evidence="6" type="ORF">TSACC_218</name>
</gene>
<keyword evidence="7" id="KW-1185">Reference proteome</keyword>
<name>A0A146G3J9_TERSA</name>
<dbReference type="Gene3D" id="3.90.1530.30">
    <property type="match status" value="1"/>
</dbReference>
<feature type="region of interest" description="Disordered" evidence="4">
    <location>
        <begin position="224"/>
        <end position="248"/>
    </location>
</feature>
<dbReference type="Gene3D" id="1.10.10.2830">
    <property type="match status" value="1"/>
</dbReference>
<dbReference type="PANTHER" id="PTHR33375">
    <property type="entry name" value="CHROMOSOME-PARTITIONING PROTEIN PARB-RELATED"/>
    <property type="match status" value="1"/>
</dbReference>
<dbReference type="RefSeq" id="WP_075077519.1">
    <property type="nucleotide sequence ID" value="NZ_BDCO01000002.1"/>
</dbReference>
<dbReference type="InParanoid" id="A0A146G3J9"/>
<evidence type="ECO:0000259" key="5">
    <source>
        <dbReference type="SMART" id="SM00470"/>
    </source>
</evidence>
<dbReference type="SUPFAM" id="SSF109709">
    <property type="entry name" value="KorB DNA-binding domain-like"/>
    <property type="match status" value="1"/>
</dbReference>
<dbReference type="InterPro" id="IPR036086">
    <property type="entry name" value="ParB/Sulfiredoxin_sf"/>
</dbReference>
<keyword evidence="2" id="KW-0159">Chromosome partition</keyword>
<feature type="compositionally biased region" description="Low complexity" evidence="4">
    <location>
        <begin position="229"/>
        <end position="243"/>
    </location>
</feature>
<keyword evidence="3" id="KW-0238">DNA-binding</keyword>
<dbReference type="OrthoDB" id="9802051at2"/>
<sequence length="299" mass="33235">MAKPALGRGLGALINTRVAAPAPVEELGERIQNIALDQIIPSPLQPRMEFRSEHLQELVESIRERGIIQPLIVRKVDGKYELIAGERRWRAANELKLKEAPAIVREASDQEVLELALIENLQREGLNPIEEAIAYQRLHREFNMTQEDISKRVGKSRASVANSMRLLDLAEDLQSLVKQGRLSVGHAKVLLSLKSHDEQRLLADQIIRQGASVRVAEKLAAEHLKKTGKATSRSSSSGGAASSEPELSPALQRVQNLLTHRLATRVVIHHSEKRGTIHIEYYGSDDLNRLLGELGVTQE</sequence>
<proteinExistence type="inferred from homology"/>
<dbReference type="STRING" id="690879.TSACC_218"/>
<dbReference type="InterPro" id="IPR041468">
    <property type="entry name" value="HTH_ParB/Spo0J"/>
</dbReference>
<feature type="domain" description="ParB-like N-terminal" evidence="5">
    <location>
        <begin position="32"/>
        <end position="121"/>
    </location>
</feature>
<dbReference type="GO" id="GO:0007059">
    <property type="term" value="P:chromosome segregation"/>
    <property type="evidence" value="ECO:0007669"/>
    <property type="project" value="UniProtKB-KW"/>
</dbReference>
<dbReference type="Pfam" id="PF17762">
    <property type="entry name" value="HTH_ParB"/>
    <property type="match status" value="1"/>
</dbReference>
<dbReference type="SMART" id="SM00470">
    <property type="entry name" value="ParB"/>
    <property type="match status" value="1"/>
</dbReference>
<evidence type="ECO:0000313" key="6">
    <source>
        <dbReference type="EMBL" id="GAT31624.1"/>
    </source>
</evidence>
<dbReference type="GO" id="GO:0005694">
    <property type="term" value="C:chromosome"/>
    <property type="evidence" value="ECO:0007669"/>
    <property type="project" value="TreeGrafter"/>
</dbReference>
<dbReference type="Proteomes" id="UP000076023">
    <property type="component" value="Unassembled WGS sequence"/>
</dbReference>
<organism evidence="6 7">
    <name type="scientific">Terrimicrobium sacchariphilum</name>
    <dbReference type="NCBI Taxonomy" id="690879"/>
    <lineage>
        <taxon>Bacteria</taxon>
        <taxon>Pseudomonadati</taxon>
        <taxon>Verrucomicrobiota</taxon>
        <taxon>Terrimicrobiia</taxon>
        <taxon>Terrimicrobiales</taxon>
        <taxon>Terrimicrobiaceae</taxon>
        <taxon>Terrimicrobium</taxon>
    </lineage>
</organism>
<comment type="caution">
    <text evidence="6">The sequence shown here is derived from an EMBL/GenBank/DDBJ whole genome shotgun (WGS) entry which is preliminary data.</text>
</comment>
<dbReference type="FunFam" id="1.10.10.2830:FF:000001">
    <property type="entry name" value="Chromosome partitioning protein ParB"/>
    <property type="match status" value="1"/>
</dbReference>
<dbReference type="CDD" id="cd16393">
    <property type="entry name" value="SPO0J_N"/>
    <property type="match status" value="1"/>
</dbReference>
<comment type="similarity">
    <text evidence="1">Belongs to the ParB family.</text>
</comment>
<dbReference type="GO" id="GO:0045881">
    <property type="term" value="P:positive regulation of sporulation resulting in formation of a cellular spore"/>
    <property type="evidence" value="ECO:0007669"/>
    <property type="project" value="TreeGrafter"/>
</dbReference>
<dbReference type="InterPro" id="IPR050336">
    <property type="entry name" value="Chromosome_partition/occlusion"/>
</dbReference>
<dbReference type="InterPro" id="IPR004437">
    <property type="entry name" value="ParB/RepB/Spo0J"/>
</dbReference>
<protein>
    <submittedName>
        <fullName evidence="6">Chromosome partitioning protein, ParB family</fullName>
    </submittedName>
</protein>
<dbReference type="PANTHER" id="PTHR33375:SF1">
    <property type="entry name" value="CHROMOSOME-PARTITIONING PROTEIN PARB-RELATED"/>
    <property type="match status" value="1"/>
</dbReference>